<dbReference type="GO" id="GO:0003725">
    <property type="term" value="F:double-stranded RNA binding"/>
    <property type="evidence" value="ECO:0007669"/>
    <property type="project" value="TreeGrafter"/>
</dbReference>
<dbReference type="AlphaFoldDB" id="R7S6W4"/>
<dbReference type="InterPro" id="IPR032566">
    <property type="entry name" value="Znf-C2HE"/>
</dbReference>
<evidence type="ECO:0000313" key="3">
    <source>
        <dbReference type="EMBL" id="EIW51723.1"/>
    </source>
</evidence>
<evidence type="ECO:0000259" key="2">
    <source>
        <dbReference type="Pfam" id="PF16278"/>
    </source>
</evidence>
<evidence type="ECO:0000313" key="4">
    <source>
        <dbReference type="Proteomes" id="UP000054317"/>
    </source>
</evidence>
<feature type="region of interest" description="Disordered" evidence="1">
    <location>
        <begin position="236"/>
        <end position="307"/>
    </location>
</feature>
<sequence>MPSPGGSYSQLRTYAMMDPLKIPDAIRLCHTDTSITIHDKWPKGMYHALVLPRVLPPYTMHDLADLRTVLALPRAQAHALLLGLKRDALEAKKVIENEMELTHSFAWEIRMGFHALPSVEHLHLHLISSDMIGEAFKTKKHMNSFHPKMGFFLDIDEVLRWFEPDIEPSWFAMVAALDKKTYAPILKEDMRCPICEATHATVPKLRKHLTAHFQKMKDEATERELAKLMAMNYDDPNLLQVAPEPDEPTDAAAEGEGEADAAESSTSTENGLKRKHGEGDGPEVIDVDALPEPPQAKRQQVAAPSDS</sequence>
<dbReference type="GO" id="GO:0030983">
    <property type="term" value="F:mismatched DNA binding"/>
    <property type="evidence" value="ECO:0007669"/>
    <property type="project" value="TreeGrafter"/>
</dbReference>
<dbReference type="GO" id="GO:0000012">
    <property type="term" value="P:single strand break repair"/>
    <property type="evidence" value="ECO:0007669"/>
    <property type="project" value="TreeGrafter"/>
</dbReference>
<dbReference type="Pfam" id="PF11969">
    <property type="entry name" value="DcpS_C"/>
    <property type="match status" value="1"/>
</dbReference>
<dbReference type="GO" id="GO:0003697">
    <property type="term" value="F:single-stranded DNA binding"/>
    <property type="evidence" value="ECO:0007669"/>
    <property type="project" value="TreeGrafter"/>
</dbReference>
<dbReference type="RefSeq" id="XP_008045281.1">
    <property type="nucleotide sequence ID" value="XM_008047090.1"/>
</dbReference>
<dbReference type="GO" id="GO:0005634">
    <property type="term" value="C:nucleus"/>
    <property type="evidence" value="ECO:0007669"/>
    <property type="project" value="TreeGrafter"/>
</dbReference>
<dbReference type="InterPro" id="IPR019808">
    <property type="entry name" value="Histidine_triad_CS"/>
</dbReference>
<dbReference type="PROSITE" id="PS00892">
    <property type="entry name" value="HIT_1"/>
    <property type="match status" value="1"/>
</dbReference>
<evidence type="ECO:0000256" key="1">
    <source>
        <dbReference type="SAM" id="MobiDB-lite"/>
    </source>
</evidence>
<dbReference type="GO" id="GO:0033699">
    <property type="term" value="F:DNA 5'-adenosine monophosphate hydrolase activity"/>
    <property type="evidence" value="ECO:0007669"/>
    <property type="project" value="TreeGrafter"/>
</dbReference>
<feature type="compositionally biased region" description="Acidic residues" evidence="1">
    <location>
        <begin position="244"/>
        <end position="261"/>
    </location>
</feature>
<dbReference type="PANTHER" id="PTHR12486:SF4">
    <property type="entry name" value="APRATAXIN"/>
    <property type="match status" value="1"/>
</dbReference>
<dbReference type="EMBL" id="JH711798">
    <property type="protein sequence ID" value="EIW51723.1"/>
    <property type="molecule type" value="Genomic_DNA"/>
</dbReference>
<organism evidence="3 4">
    <name type="scientific">Trametes versicolor (strain FP-101664)</name>
    <name type="common">White-rot fungus</name>
    <name type="synonym">Coriolus versicolor</name>
    <dbReference type="NCBI Taxonomy" id="717944"/>
    <lineage>
        <taxon>Eukaryota</taxon>
        <taxon>Fungi</taxon>
        <taxon>Dikarya</taxon>
        <taxon>Basidiomycota</taxon>
        <taxon>Agaricomycotina</taxon>
        <taxon>Agaricomycetes</taxon>
        <taxon>Polyporales</taxon>
        <taxon>Polyporaceae</taxon>
        <taxon>Trametes</taxon>
    </lineage>
</organism>
<dbReference type="InterPro" id="IPR036265">
    <property type="entry name" value="HIT-like_sf"/>
</dbReference>
<dbReference type="Proteomes" id="UP000054317">
    <property type="component" value="Unassembled WGS sequence"/>
</dbReference>
<dbReference type="SUPFAM" id="SSF54197">
    <property type="entry name" value="HIT-like"/>
    <property type="match status" value="1"/>
</dbReference>
<dbReference type="OrthoDB" id="3512845at2759"/>
<dbReference type="KEGG" id="tvs:TRAVEDRAFT_136817"/>
<feature type="domain" description="Aprataxin C2HE/C2H2/C2HC zinc finger" evidence="2">
    <location>
        <begin position="150"/>
        <end position="215"/>
    </location>
</feature>
<dbReference type="Pfam" id="PF16278">
    <property type="entry name" value="zf-C2HE"/>
    <property type="match status" value="1"/>
</dbReference>
<protein>
    <recommendedName>
        <fullName evidence="2">Aprataxin C2HE/C2H2/C2HC zinc finger domain-containing protein</fullName>
    </recommendedName>
</protein>
<dbReference type="Gene3D" id="3.30.428.10">
    <property type="entry name" value="HIT-like"/>
    <property type="match status" value="1"/>
</dbReference>
<reference evidence="4" key="1">
    <citation type="journal article" date="2012" name="Science">
        <title>The Paleozoic origin of enzymatic lignin decomposition reconstructed from 31 fungal genomes.</title>
        <authorList>
            <person name="Floudas D."/>
            <person name="Binder M."/>
            <person name="Riley R."/>
            <person name="Barry K."/>
            <person name="Blanchette R.A."/>
            <person name="Henrissat B."/>
            <person name="Martinez A.T."/>
            <person name="Otillar R."/>
            <person name="Spatafora J.W."/>
            <person name="Yadav J.S."/>
            <person name="Aerts A."/>
            <person name="Benoit I."/>
            <person name="Boyd A."/>
            <person name="Carlson A."/>
            <person name="Copeland A."/>
            <person name="Coutinho P.M."/>
            <person name="de Vries R.P."/>
            <person name="Ferreira P."/>
            <person name="Findley K."/>
            <person name="Foster B."/>
            <person name="Gaskell J."/>
            <person name="Glotzer D."/>
            <person name="Gorecki P."/>
            <person name="Heitman J."/>
            <person name="Hesse C."/>
            <person name="Hori C."/>
            <person name="Igarashi K."/>
            <person name="Jurgens J.A."/>
            <person name="Kallen N."/>
            <person name="Kersten P."/>
            <person name="Kohler A."/>
            <person name="Kuees U."/>
            <person name="Kumar T.K.A."/>
            <person name="Kuo A."/>
            <person name="LaButti K."/>
            <person name="Larrondo L.F."/>
            <person name="Lindquist E."/>
            <person name="Ling A."/>
            <person name="Lombard V."/>
            <person name="Lucas S."/>
            <person name="Lundell T."/>
            <person name="Martin R."/>
            <person name="McLaughlin D.J."/>
            <person name="Morgenstern I."/>
            <person name="Morin E."/>
            <person name="Murat C."/>
            <person name="Nagy L.G."/>
            <person name="Nolan M."/>
            <person name="Ohm R.A."/>
            <person name="Patyshakuliyeva A."/>
            <person name="Rokas A."/>
            <person name="Ruiz-Duenas F.J."/>
            <person name="Sabat G."/>
            <person name="Salamov A."/>
            <person name="Samejima M."/>
            <person name="Schmutz J."/>
            <person name="Slot J.C."/>
            <person name="St John F."/>
            <person name="Stenlid J."/>
            <person name="Sun H."/>
            <person name="Sun S."/>
            <person name="Syed K."/>
            <person name="Tsang A."/>
            <person name="Wiebenga A."/>
            <person name="Young D."/>
            <person name="Pisabarro A."/>
            <person name="Eastwood D.C."/>
            <person name="Martin F."/>
            <person name="Cullen D."/>
            <person name="Grigoriev I.V."/>
            <person name="Hibbett D.S."/>
        </authorList>
    </citation>
    <scope>NUCLEOTIDE SEQUENCE [LARGE SCALE GENOMIC DNA]</scope>
    <source>
        <strain evidence="4">FP-101664</strain>
    </source>
</reference>
<dbReference type="PANTHER" id="PTHR12486">
    <property type="entry name" value="APRATAXIN-RELATED"/>
    <property type="match status" value="1"/>
</dbReference>
<proteinExistence type="predicted"/>
<name>R7S6W4_TRAVS</name>
<accession>R7S6W4</accession>
<keyword evidence="4" id="KW-1185">Reference proteome</keyword>
<dbReference type="OMA" id="IHDMFPK"/>
<dbReference type="GeneID" id="19408932"/>
<gene>
    <name evidence="3" type="ORF">TRAVEDRAFT_136817</name>
</gene>
<dbReference type="GO" id="GO:1990165">
    <property type="term" value="F:single-strand break-containing DNA binding"/>
    <property type="evidence" value="ECO:0007669"/>
    <property type="project" value="TreeGrafter"/>
</dbReference>